<accession>A0A4D4MI36</accession>
<sequence>MRGDAGADYAELFEEFREDPQSVLRSALKPAVASGITVSSALPYILPVTAWLLKVAGERVAVQAVDALSDATREKITRLLGRRRTAAAADETTGEAGTATLDAGEEQAALTALAAWAESVGADAAEAREVAEAIIKVLRNGGRAR</sequence>
<dbReference type="EMBL" id="BJHY01000001">
    <property type="protein sequence ID" value="GDY71668.1"/>
    <property type="molecule type" value="Genomic_DNA"/>
</dbReference>
<evidence type="ECO:0000313" key="2">
    <source>
        <dbReference type="Proteomes" id="UP000299211"/>
    </source>
</evidence>
<protein>
    <submittedName>
        <fullName evidence="1">Uncharacterized protein</fullName>
    </submittedName>
</protein>
<proteinExistence type="predicted"/>
<comment type="caution">
    <text evidence="1">The sequence shown here is derived from an EMBL/GenBank/DDBJ whole genome shotgun (WGS) entry which is preliminary data.</text>
</comment>
<evidence type="ECO:0000313" key="1">
    <source>
        <dbReference type="EMBL" id="GDY71668.1"/>
    </source>
</evidence>
<dbReference type="Proteomes" id="UP000299211">
    <property type="component" value="Unassembled WGS sequence"/>
</dbReference>
<dbReference type="AlphaFoldDB" id="A0A4D4MI36"/>
<gene>
    <name evidence="1" type="ORF">SAV31267_011530</name>
</gene>
<reference evidence="1 2" key="1">
    <citation type="submission" date="2019-04" db="EMBL/GenBank/DDBJ databases">
        <title>Draft genome sequences of Streptomyces avermitilis ATCC 31267.</title>
        <authorList>
            <person name="Komaki H."/>
            <person name="Tamura T."/>
            <person name="Hosoyama A."/>
        </authorList>
    </citation>
    <scope>NUCLEOTIDE SEQUENCE [LARGE SCALE GENOMIC DNA]</scope>
    <source>
        <strain evidence="1 2">ATCC 31267</strain>
    </source>
</reference>
<name>A0A4D4MI36_STRAX</name>
<organism evidence="1 2">
    <name type="scientific">Streptomyces avermitilis</name>
    <dbReference type="NCBI Taxonomy" id="33903"/>
    <lineage>
        <taxon>Bacteria</taxon>
        <taxon>Bacillati</taxon>
        <taxon>Actinomycetota</taxon>
        <taxon>Actinomycetes</taxon>
        <taxon>Kitasatosporales</taxon>
        <taxon>Streptomycetaceae</taxon>
        <taxon>Streptomyces</taxon>
    </lineage>
</organism>